<comment type="caution">
    <text evidence="5">The sequence shown here is derived from an EMBL/GenBank/DDBJ whole genome shotgun (WGS) entry which is preliminary data.</text>
</comment>
<dbReference type="PROSITE" id="PS50893">
    <property type="entry name" value="ABC_TRANSPORTER_2"/>
    <property type="match status" value="1"/>
</dbReference>
<gene>
    <name evidence="5" type="ORF">JCM19274_4995</name>
</gene>
<dbReference type="InterPro" id="IPR003439">
    <property type="entry name" value="ABC_transporter-like_ATP-bd"/>
</dbReference>
<evidence type="ECO:0000313" key="6">
    <source>
        <dbReference type="Proteomes" id="UP000029643"/>
    </source>
</evidence>
<dbReference type="InterPro" id="IPR003593">
    <property type="entry name" value="AAA+_ATPase"/>
</dbReference>
<evidence type="ECO:0000259" key="4">
    <source>
        <dbReference type="PROSITE" id="PS50893"/>
    </source>
</evidence>
<feature type="domain" description="ABC transporter" evidence="4">
    <location>
        <begin position="4"/>
        <end position="211"/>
    </location>
</feature>
<proteinExistence type="predicted"/>
<organism evidence="5 6">
    <name type="scientific">Algibacter lectus</name>
    <dbReference type="NCBI Taxonomy" id="221126"/>
    <lineage>
        <taxon>Bacteria</taxon>
        <taxon>Pseudomonadati</taxon>
        <taxon>Bacteroidota</taxon>
        <taxon>Flavobacteriia</taxon>
        <taxon>Flavobacteriales</taxon>
        <taxon>Flavobacteriaceae</taxon>
        <taxon>Algibacter</taxon>
    </lineage>
</organism>
<sequence>MNMLDIQNISVKYDKDYILKNFSISIDNNDDNILGILGKNGAGKTTLFNTIFGMLNFSGNIFWKNNKVKKEDIAYLETTNYFYPYIKGKEYLNYFRLDNSLDFNHYYSLFNLPLDEYVDTYSTGMKKKLALIGVLLLDKPIIILDEPFNGLDFEGVHILYKIIRTLKSKKKIVLISSHIIETLYKTCDNITFMEDGTIKEIINKDDFNLNYDK</sequence>
<dbReference type="SMART" id="SM00382">
    <property type="entry name" value="AAA"/>
    <property type="match status" value="1"/>
</dbReference>
<evidence type="ECO:0000313" key="5">
    <source>
        <dbReference type="EMBL" id="GAL77282.1"/>
    </source>
</evidence>
<evidence type="ECO:0000256" key="3">
    <source>
        <dbReference type="ARBA" id="ARBA00022840"/>
    </source>
</evidence>
<dbReference type="GO" id="GO:0016887">
    <property type="term" value="F:ATP hydrolysis activity"/>
    <property type="evidence" value="ECO:0007669"/>
    <property type="project" value="InterPro"/>
</dbReference>
<dbReference type="EMBL" id="BBNU01000001">
    <property type="protein sequence ID" value="GAL77282.1"/>
    <property type="molecule type" value="Genomic_DNA"/>
</dbReference>
<keyword evidence="2" id="KW-0547">Nucleotide-binding</keyword>
<keyword evidence="3 5" id="KW-0067">ATP-binding</keyword>
<keyword evidence="1" id="KW-0813">Transport</keyword>
<dbReference type="CDD" id="cd03230">
    <property type="entry name" value="ABC_DR_subfamily_A"/>
    <property type="match status" value="1"/>
</dbReference>
<evidence type="ECO:0000256" key="2">
    <source>
        <dbReference type="ARBA" id="ARBA00022741"/>
    </source>
</evidence>
<protein>
    <submittedName>
        <fullName evidence="5">ABC transporter ATP-binding protein</fullName>
    </submittedName>
</protein>
<dbReference type="GO" id="GO:0005524">
    <property type="term" value="F:ATP binding"/>
    <property type="evidence" value="ECO:0007669"/>
    <property type="project" value="UniProtKB-KW"/>
</dbReference>
<accession>A0A090X473</accession>
<dbReference type="AlphaFoldDB" id="A0A090X473"/>
<name>A0A090X473_9FLAO</name>
<dbReference type="PANTHER" id="PTHR42939:SF1">
    <property type="entry name" value="ABC TRANSPORTER ATP-BINDING PROTEIN ALBC-RELATED"/>
    <property type="match status" value="1"/>
</dbReference>
<dbReference type="InterPro" id="IPR051782">
    <property type="entry name" value="ABC_Transporter_VariousFunc"/>
</dbReference>
<dbReference type="Pfam" id="PF00005">
    <property type="entry name" value="ABC_tran"/>
    <property type="match status" value="1"/>
</dbReference>
<dbReference type="PANTHER" id="PTHR42939">
    <property type="entry name" value="ABC TRANSPORTER ATP-BINDING PROTEIN ALBC-RELATED"/>
    <property type="match status" value="1"/>
</dbReference>
<dbReference type="SUPFAM" id="SSF52540">
    <property type="entry name" value="P-loop containing nucleoside triphosphate hydrolases"/>
    <property type="match status" value="1"/>
</dbReference>
<dbReference type="Gene3D" id="3.40.50.300">
    <property type="entry name" value="P-loop containing nucleotide triphosphate hydrolases"/>
    <property type="match status" value="1"/>
</dbReference>
<reference evidence="5 6" key="1">
    <citation type="journal article" date="2014" name="Genome Announc.">
        <title>Draft Genome Sequences of Marine Flavobacterium Algibacter lectus Strains SS8 and NR4.</title>
        <authorList>
            <person name="Takatani N."/>
            <person name="Nakanishi M."/>
            <person name="Meirelles P."/>
            <person name="Mino S."/>
            <person name="Suda W."/>
            <person name="Oshima K."/>
            <person name="Hattori M."/>
            <person name="Ohkuma M."/>
            <person name="Hosokawa M."/>
            <person name="Miyashita K."/>
            <person name="Thompson F.L."/>
            <person name="Niwa A."/>
            <person name="Sawabe T."/>
            <person name="Sawabe T."/>
        </authorList>
    </citation>
    <scope>NUCLEOTIDE SEQUENCE [LARGE SCALE GENOMIC DNA]</scope>
    <source>
        <strain evidence="6">JCM19274</strain>
    </source>
</reference>
<dbReference type="Proteomes" id="UP000029643">
    <property type="component" value="Unassembled WGS sequence"/>
</dbReference>
<dbReference type="InterPro" id="IPR027417">
    <property type="entry name" value="P-loop_NTPase"/>
</dbReference>
<evidence type="ECO:0000256" key="1">
    <source>
        <dbReference type="ARBA" id="ARBA00022448"/>
    </source>
</evidence>